<dbReference type="STRING" id="394503.Ccel_3064"/>
<evidence type="ECO:0000313" key="2">
    <source>
        <dbReference type="Proteomes" id="UP000001349"/>
    </source>
</evidence>
<dbReference type="HOGENOM" id="CLU_2421744_0_0_9"/>
<dbReference type="KEGG" id="cce:Ccel_3064"/>
<keyword evidence="2" id="KW-1185">Reference proteome</keyword>
<dbReference type="RefSeq" id="WP_015926415.1">
    <property type="nucleotide sequence ID" value="NC_011898.1"/>
</dbReference>
<organism evidence="1 2">
    <name type="scientific">Ruminiclostridium cellulolyticum (strain ATCC 35319 / DSM 5812 / JCM 6584 / H10)</name>
    <name type="common">Clostridium cellulolyticum</name>
    <dbReference type="NCBI Taxonomy" id="394503"/>
    <lineage>
        <taxon>Bacteria</taxon>
        <taxon>Bacillati</taxon>
        <taxon>Bacillota</taxon>
        <taxon>Clostridia</taxon>
        <taxon>Eubacteriales</taxon>
        <taxon>Oscillospiraceae</taxon>
        <taxon>Ruminiclostridium</taxon>
    </lineage>
</organism>
<proteinExistence type="predicted"/>
<protein>
    <submittedName>
        <fullName evidence="1">Uncharacterized protein</fullName>
    </submittedName>
</protein>
<gene>
    <name evidence="1" type="ordered locus">Ccel_3064</name>
</gene>
<sequence length="91" mass="10771">MAYKENGIRMAPFETFKEHNERANSDEPYNEDFINRCRAKALEYDNEPFFGVSCLYEIKLSIPMHYRDKVLEGTKSTLGFEQHLKDIGLRY</sequence>
<evidence type="ECO:0000313" key="1">
    <source>
        <dbReference type="EMBL" id="ACL77356.1"/>
    </source>
</evidence>
<dbReference type="Proteomes" id="UP000001349">
    <property type="component" value="Chromosome"/>
</dbReference>
<dbReference type="EMBL" id="CP001348">
    <property type="protein sequence ID" value="ACL77356.1"/>
    <property type="molecule type" value="Genomic_DNA"/>
</dbReference>
<accession>B8I924</accession>
<dbReference type="AlphaFoldDB" id="B8I924"/>
<reference evidence="1 2" key="1">
    <citation type="submission" date="2009-01" db="EMBL/GenBank/DDBJ databases">
        <title>Complete sequence of Clostridium cellulolyticum H10.</title>
        <authorList>
            <consortium name="US DOE Joint Genome Institute"/>
            <person name="Lucas S."/>
            <person name="Copeland A."/>
            <person name="Lapidus A."/>
            <person name="Glavina del Rio T."/>
            <person name="Dalin E."/>
            <person name="Tice H."/>
            <person name="Bruce D."/>
            <person name="Goodwin L."/>
            <person name="Pitluck S."/>
            <person name="Chertkov O."/>
            <person name="Saunders E."/>
            <person name="Brettin T."/>
            <person name="Detter J.C."/>
            <person name="Han C."/>
            <person name="Larimer F."/>
            <person name="Land M."/>
            <person name="Hauser L."/>
            <person name="Kyrpides N."/>
            <person name="Ivanova N."/>
            <person name="Zhou J."/>
            <person name="Richardson P."/>
        </authorList>
    </citation>
    <scope>NUCLEOTIDE SEQUENCE [LARGE SCALE GENOMIC DNA]</scope>
    <source>
        <strain evidence="2">ATCC 35319 / DSM 5812 / JCM 6584 / H10</strain>
    </source>
</reference>
<name>B8I924_RUMCH</name>